<keyword evidence="8" id="KW-1185">Reference proteome</keyword>
<dbReference type="PANTHER" id="PTHR47529:SF1">
    <property type="entry name" value="PERIPLASMIC CHAPERONE PPID"/>
    <property type="match status" value="1"/>
</dbReference>
<dbReference type="Pfam" id="PF13624">
    <property type="entry name" value="SurA_N_3"/>
    <property type="match status" value="1"/>
</dbReference>
<proteinExistence type="predicted"/>
<evidence type="ECO:0000256" key="5">
    <source>
        <dbReference type="PROSITE-ProRule" id="PRU00278"/>
    </source>
</evidence>
<evidence type="ECO:0000259" key="6">
    <source>
        <dbReference type="PROSITE" id="PS50198"/>
    </source>
</evidence>
<name>A0ABS6SDQ0_9SPHN</name>
<feature type="domain" description="PpiC" evidence="6">
    <location>
        <begin position="265"/>
        <end position="356"/>
    </location>
</feature>
<evidence type="ECO:0000256" key="3">
    <source>
        <dbReference type="ARBA" id="ARBA00023136"/>
    </source>
</evidence>
<sequence>MISALRRALRNPIMLALLGLVLVAFVIVGMGNPLGGPASGTVAKVGDEEISVTRLTSQFDRTLQIVRQENPQITADQVIAEGGLAATLDRLIGAVALKQFAETLGLGTSKRLVDAEIASMEAFRGPTGEFDEQSYRQVLAAQNIDENSLRIDMSDDVMRRHVLSIVADTGNVPAGLAEPIALYQLEQRSLKIGFVPFARFEDQPEPTEEDIEGWYQDNLSRFTIPERRRFSYAIIDRAALAEGIEITDDEIVAAYEAGSALYGASEARSLQQAIVPTEAQAKEFAKRVVSGETFAAVAADMLSLTADDLSLEAMSQASLAASSDQEFADAAFAADEGAVIGPLQSDFGWRVAIVDGVEPVPGRALAEVRDEIRQRLIDDRAETLLADRIGAIEDAIAEGASLKEIAAEQRFELQTPPALTQAGRTPDQPQFALPARDAPVLATVFEYADDEDPVAAEIGDGVFAVVKTEEIIASAPVKLDLIRDQVRQQLIAERQIAAATEAAEAVAEVVRGGGDMDAELRQRRMPPSQDLTLRRVELAAQNGQVPAALTLGFVQDKGDVRAVADPERGAVVVVATTDIVPGKIEDAPSFVTSLRTQLRDATARELQMAFSNAITQQAGVERFPNAMNEVEARYSGTELSGE</sequence>
<dbReference type="RefSeq" id="WP_218445178.1">
    <property type="nucleotide sequence ID" value="NZ_JAGSPA010000002.1"/>
</dbReference>
<organism evidence="7 8">
    <name type="scientific">Pacificimonas pallii</name>
    <dbReference type="NCBI Taxonomy" id="2827236"/>
    <lineage>
        <taxon>Bacteria</taxon>
        <taxon>Pseudomonadati</taxon>
        <taxon>Pseudomonadota</taxon>
        <taxon>Alphaproteobacteria</taxon>
        <taxon>Sphingomonadales</taxon>
        <taxon>Sphingosinicellaceae</taxon>
        <taxon>Pacificimonas</taxon>
    </lineage>
</organism>
<dbReference type="EMBL" id="JAGSPA010000002">
    <property type="protein sequence ID" value="MBV7256528.1"/>
    <property type="molecule type" value="Genomic_DNA"/>
</dbReference>
<evidence type="ECO:0000313" key="7">
    <source>
        <dbReference type="EMBL" id="MBV7256528.1"/>
    </source>
</evidence>
<protein>
    <submittedName>
        <fullName evidence="7">SurA N-terminal domain-containing protein</fullName>
    </submittedName>
</protein>
<keyword evidence="5" id="KW-0697">Rotamase</keyword>
<dbReference type="PANTHER" id="PTHR47529">
    <property type="entry name" value="PEPTIDYL-PROLYL CIS-TRANS ISOMERASE D"/>
    <property type="match status" value="1"/>
</dbReference>
<dbReference type="Pfam" id="PF13145">
    <property type="entry name" value="Rotamase_2"/>
    <property type="match status" value="1"/>
</dbReference>
<keyword evidence="3" id="KW-0472">Membrane</keyword>
<evidence type="ECO:0000256" key="4">
    <source>
        <dbReference type="ARBA" id="ARBA00023186"/>
    </source>
</evidence>
<dbReference type="PROSITE" id="PS50198">
    <property type="entry name" value="PPIC_PPIASE_2"/>
    <property type="match status" value="1"/>
</dbReference>
<comment type="subcellular location">
    <subcellularLocation>
        <location evidence="1">Cell membrane</location>
    </subcellularLocation>
</comment>
<keyword evidence="4" id="KW-0143">Chaperone</keyword>
<comment type="caution">
    <text evidence="7">The sequence shown here is derived from an EMBL/GenBank/DDBJ whole genome shotgun (WGS) entry which is preliminary data.</text>
</comment>
<dbReference type="InterPro" id="IPR000297">
    <property type="entry name" value="PPIase_PpiC"/>
</dbReference>
<gene>
    <name evidence="7" type="ORF">KCG44_06990</name>
</gene>
<dbReference type="InterPro" id="IPR052029">
    <property type="entry name" value="PpiD_chaperone"/>
</dbReference>
<keyword evidence="5" id="KW-0413">Isomerase</keyword>
<keyword evidence="2" id="KW-1003">Cell membrane</keyword>
<accession>A0ABS6SDQ0</accession>
<evidence type="ECO:0000256" key="1">
    <source>
        <dbReference type="ARBA" id="ARBA00004236"/>
    </source>
</evidence>
<evidence type="ECO:0000313" key="8">
    <source>
        <dbReference type="Proteomes" id="UP000722336"/>
    </source>
</evidence>
<reference evidence="7 8" key="1">
    <citation type="submission" date="2021-04" db="EMBL/GenBank/DDBJ databases">
        <authorList>
            <person name="Pira H."/>
            <person name="Risdian C."/>
            <person name="Wink J."/>
        </authorList>
    </citation>
    <scope>NUCLEOTIDE SEQUENCE [LARGE SCALE GENOMIC DNA]</scope>
    <source>
        <strain evidence="7 8">WHA3</strain>
    </source>
</reference>
<evidence type="ECO:0000256" key="2">
    <source>
        <dbReference type="ARBA" id="ARBA00022475"/>
    </source>
</evidence>
<dbReference type="Proteomes" id="UP000722336">
    <property type="component" value="Unassembled WGS sequence"/>
</dbReference>